<comment type="caution">
    <text evidence="1">The sequence shown here is derived from an EMBL/GenBank/DDBJ whole genome shotgun (WGS) entry which is preliminary data.</text>
</comment>
<dbReference type="RefSeq" id="WP_171079215.1">
    <property type="nucleotide sequence ID" value="NZ_BNBU01000003.1"/>
</dbReference>
<dbReference type="EMBL" id="JABBXF010000012">
    <property type="protein sequence ID" value="NVK77428.1"/>
    <property type="molecule type" value="Genomic_DNA"/>
</dbReference>
<protein>
    <submittedName>
        <fullName evidence="1">Antibiotic biosynthesis monooxygenase</fullName>
    </submittedName>
</protein>
<keyword evidence="1" id="KW-0503">Monooxygenase</keyword>
<dbReference type="GO" id="GO:0004497">
    <property type="term" value="F:monooxygenase activity"/>
    <property type="evidence" value="ECO:0007669"/>
    <property type="project" value="UniProtKB-KW"/>
</dbReference>
<proteinExistence type="predicted"/>
<organism evidence="1 2">
    <name type="scientific">Streptomyces morookaense</name>
    <name type="common">Streptoverticillium morookaense</name>
    <dbReference type="NCBI Taxonomy" id="1970"/>
    <lineage>
        <taxon>Bacteria</taxon>
        <taxon>Bacillati</taxon>
        <taxon>Actinomycetota</taxon>
        <taxon>Actinomycetes</taxon>
        <taxon>Kitasatosporales</taxon>
        <taxon>Streptomycetaceae</taxon>
        <taxon>Streptomyces</taxon>
    </lineage>
</organism>
<dbReference type="SUPFAM" id="SSF54909">
    <property type="entry name" value="Dimeric alpha+beta barrel"/>
    <property type="match status" value="1"/>
</dbReference>
<keyword evidence="1" id="KW-0560">Oxidoreductase</keyword>
<dbReference type="Gene3D" id="3.30.70.100">
    <property type="match status" value="1"/>
</dbReference>
<keyword evidence="2" id="KW-1185">Reference proteome</keyword>
<name>A0A7Y7B1R8_STRMO</name>
<evidence type="ECO:0000313" key="1">
    <source>
        <dbReference type="EMBL" id="NVK77428.1"/>
    </source>
</evidence>
<accession>A0A7Y7B1R8</accession>
<sequence length="94" mass="10286">MTVGFVAFHYPRPEYAEEFIGRVRKACAFVGSRPGGMAAECWVTADGEAVVTTGRFASEEALKAAFVAARDAGVITECDEREHRPREFFTLLPG</sequence>
<evidence type="ECO:0000313" key="2">
    <source>
        <dbReference type="Proteomes" id="UP000587462"/>
    </source>
</evidence>
<dbReference type="Proteomes" id="UP000587462">
    <property type="component" value="Unassembled WGS sequence"/>
</dbReference>
<dbReference type="AlphaFoldDB" id="A0A7Y7B1R8"/>
<dbReference type="InterPro" id="IPR011008">
    <property type="entry name" value="Dimeric_a/b-barrel"/>
</dbReference>
<gene>
    <name evidence="1" type="ORF">HG542_07100</name>
</gene>
<reference evidence="1 2" key="1">
    <citation type="submission" date="2020-04" db="EMBL/GenBank/DDBJ databases">
        <title>Draft Genome Sequence of Streptomyces morookaense DSM 40503, an 8-azaguanine-producing strain.</title>
        <authorList>
            <person name="Qi J."/>
            <person name="Gao J.-M."/>
        </authorList>
    </citation>
    <scope>NUCLEOTIDE SEQUENCE [LARGE SCALE GENOMIC DNA]</scope>
    <source>
        <strain evidence="1 2">DSM 40503</strain>
    </source>
</reference>